<keyword evidence="3" id="KW-0285">Flavoprotein</keyword>
<keyword evidence="1" id="KW-0600">Photoreceptor protein</keyword>
<sequence length="201" mass="21473">MKIQQSFVLSDPNLPDCPIVYASDRFCHLSGYPRHEVENRNCRFLQGPQTDPRTVETIRTAVAEGRPCTVRLLNYRKDGTPFWNSLHVSPVRNAEGKITYFVGVQLDVSEAVNVPPAEASKDTVPAAKTVSASFAQVGAGEADGAPVPCPAAEFVNNNARVLQLGAAGAVKVAVRGLQSATLHRRMADGSSACSTPSPSLQ</sequence>
<dbReference type="CDD" id="cd00130">
    <property type="entry name" value="PAS"/>
    <property type="match status" value="1"/>
</dbReference>
<dbReference type="PANTHER" id="PTHR47429:SF2">
    <property type="entry name" value="PROTEIN TWIN LOV 1"/>
    <property type="match status" value="1"/>
</dbReference>
<accession>A0A126WZE8</accession>
<dbReference type="SMART" id="SM00086">
    <property type="entry name" value="PAC"/>
    <property type="match status" value="1"/>
</dbReference>
<evidence type="ECO:0000259" key="7">
    <source>
        <dbReference type="PROSITE" id="PS50113"/>
    </source>
</evidence>
<evidence type="ECO:0000256" key="4">
    <source>
        <dbReference type="ARBA" id="ARBA00022643"/>
    </source>
</evidence>
<keyword evidence="6" id="KW-0675">Receptor</keyword>
<dbReference type="GO" id="GO:0005634">
    <property type="term" value="C:nucleus"/>
    <property type="evidence" value="ECO:0007669"/>
    <property type="project" value="TreeGrafter"/>
</dbReference>
<dbReference type="GO" id="GO:0009637">
    <property type="term" value="P:response to blue light"/>
    <property type="evidence" value="ECO:0007669"/>
    <property type="project" value="UniProtKB-ARBA"/>
</dbReference>
<dbReference type="PROSITE" id="PS50113">
    <property type="entry name" value="PAC"/>
    <property type="match status" value="1"/>
</dbReference>
<dbReference type="Gene3D" id="3.30.450.20">
    <property type="entry name" value="PAS domain"/>
    <property type="match status" value="1"/>
</dbReference>
<evidence type="ECO:0000256" key="3">
    <source>
        <dbReference type="ARBA" id="ARBA00022630"/>
    </source>
</evidence>
<dbReference type="InterPro" id="IPR001610">
    <property type="entry name" value="PAC"/>
</dbReference>
<dbReference type="GO" id="GO:0009881">
    <property type="term" value="F:photoreceptor activity"/>
    <property type="evidence" value="ECO:0007669"/>
    <property type="project" value="UniProtKB-KW"/>
</dbReference>
<evidence type="ECO:0000313" key="8">
    <source>
        <dbReference type="EMBL" id="AML77728.1"/>
    </source>
</evidence>
<protein>
    <submittedName>
        <fullName evidence="8">Putative LOV domain-containing protein</fullName>
    </submittedName>
</protein>
<organism evidence="8">
    <name type="scientific">Mesostigma viride</name>
    <name type="common">Green alga</name>
    <dbReference type="NCBI Taxonomy" id="41882"/>
    <lineage>
        <taxon>Eukaryota</taxon>
        <taxon>Viridiplantae</taxon>
        <taxon>Streptophyta</taxon>
        <taxon>Mesostigmatophyceae</taxon>
        <taxon>Mesostigmatales</taxon>
        <taxon>Mesostigmataceae</taxon>
        <taxon>Mesostigma</taxon>
    </lineage>
</organism>
<evidence type="ECO:0000256" key="2">
    <source>
        <dbReference type="ARBA" id="ARBA00022606"/>
    </source>
</evidence>
<reference evidence="8" key="1">
    <citation type="journal article" date="2016" name="Proc. Natl. Acad. Sci. U.S.A.">
        <title>Functional and topological diversity of LOV domain photoreceptors.</title>
        <authorList>
            <person name="Glantz S.T."/>
            <person name="Carpenter E.J."/>
            <person name="Melkonian M."/>
            <person name="Gardner K.H."/>
            <person name="Boyden E.S."/>
            <person name="Wong G.K."/>
            <person name="Chow B.Y."/>
        </authorList>
    </citation>
    <scope>NUCLEOTIDE SEQUENCE</scope>
    <source>
        <strain evidence="8">KYIO_2035760</strain>
    </source>
</reference>
<proteinExistence type="evidence at transcript level"/>
<dbReference type="EMBL" id="KU699845">
    <property type="protein sequence ID" value="AML77728.1"/>
    <property type="molecule type" value="mRNA"/>
</dbReference>
<dbReference type="InterPro" id="IPR035965">
    <property type="entry name" value="PAS-like_dom_sf"/>
</dbReference>
<evidence type="ECO:0000256" key="5">
    <source>
        <dbReference type="ARBA" id="ARBA00022991"/>
    </source>
</evidence>
<dbReference type="SUPFAM" id="SSF55785">
    <property type="entry name" value="PYP-like sensor domain (PAS domain)"/>
    <property type="match status" value="1"/>
</dbReference>
<name>A0A126WZE8_MESVI</name>
<dbReference type="InterPro" id="IPR000700">
    <property type="entry name" value="PAS-assoc_C"/>
</dbReference>
<evidence type="ECO:0000256" key="1">
    <source>
        <dbReference type="ARBA" id="ARBA00022543"/>
    </source>
</evidence>
<evidence type="ECO:0000256" key="6">
    <source>
        <dbReference type="ARBA" id="ARBA00023170"/>
    </source>
</evidence>
<dbReference type="InterPro" id="IPR000014">
    <property type="entry name" value="PAS"/>
</dbReference>
<dbReference type="NCBIfam" id="TIGR00229">
    <property type="entry name" value="sensory_box"/>
    <property type="match status" value="1"/>
</dbReference>
<keyword evidence="5" id="KW-0157">Chromophore</keyword>
<dbReference type="Pfam" id="PF13426">
    <property type="entry name" value="PAS_9"/>
    <property type="match status" value="1"/>
</dbReference>
<keyword evidence="4" id="KW-0288">FMN</keyword>
<dbReference type="PANTHER" id="PTHR47429">
    <property type="entry name" value="PROTEIN TWIN LOV 1"/>
    <property type="match status" value="1"/>
</dbReference>
<keyword evidence="2" id="KW-0716">Sensory transduction</keyword>
<feature type="domain" description="PAC" evidence="7">
    <location>
        <begin position="66"/>
        <end position="120"/>
    </location>
</feature>
<dbReference type="AlphaFoldDB" id="A0A126WZE8"/>